<dbReference type="VEuPathDB" id="FungiDB:CCM_00398"/>
<reference evidence="2 3" key="1">
    <citation type="journal article" date="2011" name="Genome Biol.">
        <title>Genome sequence of the insect pathogenic fungus Cordyceps militaris, a valued traditional Chinese medicine.</title>
        <authorList>
            <person name="Zheng P."/>
            <person name="Xia Y."/>
            <person name="Xiao G."/>
            <person name="Xiong C."/>
            <person name="Hu X."/>
            <person name="Zhang S."/>
            <person name="Zheng H."/>
            <person name="Huang Y."/>
            <person name="Zhou Y."/>
            <person name="Wang S."/>
            <person name="Zhao G.P."/>
            <person name="Liu X."/>
            <person name="St Leger R.J."/>
            <person name="Wang C."/>
        </authorList>
    </citation>
    <scope>NUCLEOTIDE SEQUENCE [LARGE SCALE GENOMIC DNA]</scope>
    <source>
        <strain evidence="2 3">CM01</strain>
    </source>
</reference>
<organism evidence="2 3">
    <name type="scientific">Cordyceps militaris (strain CM01)</name>
    <name type="common">Caterpillar fungus</name>
    <dbReference type="NCBI Taxonomy" id="983644"/>
    <lineage>
        <taxon>Eukaryota</taxon>
        <taxon>Fungi</taxon>
        <taxon>Dikarya</taxon>
        <taxon>Ascomycota</taxon>
        <taxon>Pezizomycotina</taxon>
        <taxon>Sordariomycetes</taxon>
        <taxon>Hypocreomycetidae</taxon>
        <taxon>Hypocreales</taxon>
        <taxon>Cordycipitaceae</taxon>
        <taxon>Cordyceps</taxon>
    </lineage>
</organism>
<dbReference type="KEGG" id="cmt:CCM_00398"/>
<keyword evidence="1" id="KW-1133">Transmembrane helix</keyword>
<dbReference type="RefSeq" id="XP_006665621.1">
    <property type="nucleotide sequence ID" value="XM_006665558.1"/>
</dbReference>
<evidence type="ECO:0000256" key="1">
    <source>
        <dbReference type="SAM" id="Phobius"/>
    </source>
</evidence>
<dbReference type="AlphaFoldDB" id="G3J3W9"/>
<sequence length="158" mass="17491">MCVPVSKEPVRKPASQPAQVVTYNLVQLHGRYNRGKLFIKKAIYLVAGLLTRLLAGFLAGWLLAGWLVGFLAESAGDPFDPDIWHYFICAGLAAHATICRLSMKKRLSRRDIRQKPTLESPLSSRPLLSLSPGRFISDNSFIYPSRAVSDGGRSGDYE</sequence>
<dbReference type="HOGENOM" id="CLU_1669311_0_0_1"/>
<gene>
    <name evidence="2" type="ORF">CCM_00398</name>
</gene>
<evidence type="ECO:0000313" key="3">
    <source>
        <dbReference type="Proteomes" id="UP000001610"/>
    </source>
</evidence>
<proteinExistence type="predicted"/>
<keyword evidence="3" id="KW-1185">Reference proteome</keyword>
<keyword evidence="1" id="KW-0472">Membrane</keyword>
<name>G3J3W9_CORMM</name>
<dbReference type="InParanoid" id="G3J3W9"/>
<accession>G3J3W9</accession>
<feature type="transmembrane region" description="Helical" evidence="1">
    <location>
        <begin position="83"/>
        <end position="103"/>
    </location>
</feature>
<protein>
    <submittedName>
        <fullName evidence="2">Uncharacterized protein</fullName>
    </submittedName>
</protein>
<dbReference type="Proteomes" id="UP000001610">
    <property type="component" value="Unassembled WGS sequence"/>
</dbReference>
<feature type="transmembrane region" description="Helical" evidence="1">
    <location>
        <begin position="42"/>
        <end position="63"/>
    </location>
</feature>
<keyword evidence="1" id="KW-0812">Transmembrane</keyword>
<dbReference type="EMBL" id="JH126399">
    <property type="protein sequence ID" value="EGX95744.1"/>
    <property type="molecule type" value="Genomic_DNA"/>
</dbReference>
<evidence type="ECO:0000313" key="2">
    <source>
        <dbReference type="EMBL" id="EGX95744.1"/>
    </source>
</evidence>
<dbReference type="GeneID" id="18162433"/>